<dbReference type="EMBL" id="MLBF01000004">
    <property type="protein sequence ID" value="OLN33187.1"/>
    <property type="molecule type" value="Genomic_DNA"/>
</dbReference>
<gene>
    <name evidence="1" type="ORF">DSOL_0914</name>
</gene>
<proteinExistence type="predicted"/>
<reference evidence="1 2" key="1">
    <citation type="submission" date="2016-09" db="EMBL/GenBank/DDBJ databases">
        <title>Complete genome of Desulfosporosinus sp. OL.</title>
        <authorList>
            <person name="Mardanov A."/>
            <person name="Beletsky A."/>
            <person name="Panova A."/>
            <person name="Karnachuk O."/>
            <person name="Ravin N."/>
        </authorList>
    </citation>
    <scope>NUCLEOTIDE SEQUENCE [LARGE SCALE GENOMIC DNA]</scope>
    <source>
        <strain evidence="1 2">OL</strain>
    </source>
</reference>
<protein>
    <submittedName>
        <fullName evidence="1">Uncharacterized protein</fullName>
    </submittedName>
</protein>
<dbReference type="AlphaFoldDB" id="A0A1Q8R0R7"/>
<comment type="caution">
    <text evidence="1">The sequence shown here is derived from an EMBL/GenBank/DDBJ whole genome shotgun (WGS) entry which is preliminary data.</text>
</comment>
<dbReference type="Proteomes" id="UP000186102">
    <property type="component" value="Unassembled WGS sequence"/>
</dbReference>
<sequence length="42" mass="4809">MIFLSYFVIKLAVKHGTSEATKKQSQTIEQIRDLVLAKTKDK</sequence>
<accession>A0A1Q8R0R7</accession>
<keyword evidence="2" id="KW-1185">Reference proteome</keyword>
<dbReference type="STRING" id="1888891.DSOL_0914"/>
<evidence type="ECO:0000313" key="2">
    <source>
        <dbReference type="Proteomes" id="UP000186102"/>
    </source>
</evidence>
<evidence type="ECO:0000313" key="1">
    <source>
        <dbReference type="EMBL" id="OLN33187.1"/>
    </source>
</evidence>
<organism evidence="1 2">
    <name type="scientific">Desulfosporosinus metallidurans</name>
    <dbReference type="NCBI Taxonomy" id="1888891"/>
    <lineage>
        <taxon>Bacteria</taxon>
        <taxon>Bacillati</taxon>
        <taxon>Bacillota</taxon>
        <taxon>Clostridia</taxon>
        <taxon>Eubacteriales</taxon>
        <taxon>Desulfitobacteriaceae</taxon>
        <taxon>Desulfosporosinus</taxon>
    </lineage>
</organism>
<name>A0A1Q8R0R7_9FIRM</name>